<dbReference type="GO" id="GO:0042910">
    <property type="term" value="F:xenobiotic transmembrane transporter activity"/>
    <property type="evidence" value="ECO:0007669"/>
    <property type="project" value="TreeGrafter"/>
</dbReference>
<evidence type="ECO:0000313" key="11">
    <source>
        <dbReference type="Proteomes" id="UP000267268"/>
    </source>
</evidence>
<dbReference type="PANTHER" id="PTHR32063:SF9">
    <property type="entry name" value="SIMILAR TO MULTIDRUG RESISTANCE PROTEIN MEXB"/>
    <property type="match status" value="1"/>
</dbReference>
<reference evidence="10 11" key="1">
    <citation type="submission" date="2018-12" db="EMBL/GenBank/DDBJ databases">
        <title>Flammeovirga pectinis sp. nov., isolated from the gut of the Korean scallop, Patinopecten yessoensis.</title>
        <authorList>
            <person name="Bae J.-W."/>
            <person name="Jeong Y.-S."/>
            <person name="Kang W."/>
        </authorList>
    </citation>
    <scope>NUCLEOTIDE SEQUENCE [LARGE SCALE GENOMIC DNA]</scope>
    <source>
        <strain evidence="10 11">L12M1</strain>
    </source>
</reference>
<keyword evidence="4" id="KW-1003">Cell membrane</keyword>
<dbReference type="GO" id="GO:0009636">
    <property type="term" value="P:response to toxic substance"/>
    <property type="evidence" value="ECO:0007669"/>
    <property type="project" value="UniProtKB-ARBA"/>
</dbReference>
<dbReference type="Gene3D" id="3.30.70.1440">
    <property type="entry name" value="Multidrug efflux transporter AcrB pore domain"/>
    <property type="match status" value="1"/>
</dbReference>
<feature type="transmembrane region" description="Helical" evidence="9">
    <location>
        <begin position="924"/>
        <end position="945"/>
    </location>
</feature>
<dbReference type="Gene3D" id="3.30.70.1320">
    <property type="entry name" value="Multidrug efflux transporter AcrB pore domain like"/>
    <property type="match status" value="1"/>
</dbReference>
<evidence type="ECO:0000256" key="7">
    <source>
        <dbReference type="ARBA" id="ARBA00022989"/>
    </source>
</evidence>
<dbReference type="AlphaFoldDB" id="A0A3Q9FVS0"/>
<keyword evidence="8 9" id="KW-0472">Membrane</keyword>
<feature type="transmembrane region" description="Helical" evidence="9">
    <location>
        <begin position="870"/>
        <end position="888"/>
    </location>
</feature>
<name>A0A3Q9FVS0_9BACT</name>
<dbReference type="FunFam" id="3.30.70.1430:FF:000001">
    <property type="entry name" value="Efflux pump membrane transporter"/>
    <property type="match status" value="1"/>
</dbReference>
<evidence type="ECO:0000256" key="3">
    <source>
        <dbReference type="ARBA" id="ARBA00022448"/>
    </source>
</evidence>
<dbReference type="Proteomes" id="UP000267268">
    <property type="component" value="Chromosome 2"/>
</dbReference>
<feature type="transmembrane region" description="Helical" evidence="9">
    <location>
        <begin position="338"/>
        <end position="357"/>
    </location>
</feature>
<sequence length="1036" mass="113567">MLQKFISRPILSGVISVITVILGVIGLKTIPVSQYPEIAPPTVEITTSYPGANAQTIIESVIAPIEEQINGVEGMKYMTSTANSDGSAKITVIFNQGIDPDIAAVNVQNRASRANAILPQEVIRYGVTTQKTQNSALMYLSIVATSDDYDETFLQNYANINVIPELKRISGVSKIDVYGSKSYTMRIWLNPSKMAIYGLIPEDIRRAVTEQSREAAPGSLGQNTGQSFEYVLRYKGRFKDERQYENVIVFVDKKGNNIYLKDVAKVELGALSYSLASQENGKSAVTFGVFQLPNTNAQKINEALINSLENLKLSFPNGIKYSIVYNTNDFLVASIDKVSHTLVEAFILVFLVVFIFLQDFRSTLIPAIAVPVSIIGTFFILNIIGFSMNLLTLFALILGIGIVVDDAIVVVEAIHAKLESGIDNALEASKTAMREITGSLISITLIMGAVFVPVTFLNGPSGMFYKQFGITLATAILISAINALTLSPALCALFLKPHQNNLNDIKKTKLQRFYDSFNTAFELLKNQYLSILKKLFKFKWITIVGLIISVISILWLNKVTPQGFVPSEDRSVIMSNIELPAGASLGRTLAVLEQLNDITRDFDEIVDFNYSVGTNFFSGAASSNAQGFILLKNLEERKDPGSSSDAIIQKLFSRVSEIKDANIIFFQPASIPGYGDTGGFEVRFIDKKSGKLSNLNKEATAFVENLNNRNEIGFASNSLNTNFPQYEIDVDFAKAKRFDLEVSSILDVLQGYVGSLYVTDFNKFGKPYKVYIQSSPEFRKNKNDLSSIFVKNNKGQMAPIKNFISLKYINGAQSLNRFNLYNSVTINGSINPGFSSGQTIEAIKQEAKKLGGNYKIEFSGLTREEIESSGQAPIILSISILFVFLLLAAQYESLLLPFVIILSLPIGIAGAYFSSFAFGLDNNIYFQIALVMLIGLLAKNAILIVEFSKQKRENGLSIQQAALEGALDRLRPILMTSFAFILGLLPLVFSNGVGAAGSRSIGTGAAGGLLIGTLFGVLAIPVLYIIFQKLDEKIKN</sequence>
<comment type="subcellular location">
    <subcellularLocation>
        <location evidence="1">Cell inner membrane</location>
        <topology evidence="1">Multi-pass membrane protein</topology>
    </subcellularLocation>
</comment>
<dbReference type="RefSeq" id="WP_126620329.1">
    <property type="nucleotide sequence ID" value="NZ_CP034563.1"/>
</dbReference>
<evidence type="ECO:0000256" key="2">
    <source>
        <dbReference type="ARBA" id="ARBA00010942"/>
    </source>
</evidence>
<evidence type="ECO:0000256" key="5">
    <source>
        <dbReference type="ARBA" id="ARBA00022519"/>
    </source>
</evidence>
<evidence type="ECO:0000256" key="1">
    <source>
        <dbReference type="ARBA" id="ARBA00004429"/>
    </source>
</evidence>
<dbReference type="InterPro" id="IPR004764">
    <property type="entry name" value="MdtF-like"/>
</dbReference>
<keyword evidence="7 9" id="KW-1133">Transmembrane helix</keyword>
<dbReference type="InterPro" id="IPR001036">
    <property type="entry name" value="Acrflvin-R"/>
</dbReference>
<feature type="transmembrane region" description="Helical" evidence="9">
    <location>
        <begin position="9"/>
        <end position="27"/>
    </location>
</feature>
<dbReference type="GO" id="GO:0005886">
    <property type="term" value="C:plasma membrane"/>
    <property type="evidence" value="ECO:0007669"/>
    <property type="project" value="UniProtKB-SubCell"/>
</dbReference>
<feature type="transmembrane region" description="Helical" evidence="9">
    <location>
        <begin position="895"/>
        <end position="918"/>
    </location>
</feature>
<keyword evidence="3" id="KW-0813">Transport</keyword>
<organism evidence="10 11">
    <name type="scientific">Flammeovirga pectinis</name>
    <dbReference type="NCBI Taxonomy" id="2494373"/>
    <lineage>
        <taxon>Bacteria</taxon>
        <taxon>Pseudomonadati</taxon>
        <taxon>Bacteroidota</taxon>
        <taxon>Cytophagia</taxon>
        <taxon>Cytophagales</taxon>
        <taxon>Flammeovirgaceae</taxon>
        <taxon>Flammeovirga</taxon>
    </lineage>
</organism>
<dbReference type="KEGG" id="fll:EI427_25290"/>
<feature type="transmembrane region" description="Helical" evidence="9">
    <location>
        <begin position="364"/>
        <end position="384"/>
    </location>
</feature>
<dbReference type="SUPFAM" id="SSF82866">
    <property type="entry name" value="Multidrug efflux transporter AcrB transmembrane domain"/>
    <property type="match status" value="2"/>
</dbReference>
<dbReference type="GO" id="GO:0015562">
    <property type="term" value="F:efflux transmembrane transporter activity"/>
    <property type="evidence" value="ECO:0007669"/>
    <property type="project" value="InterPro"/>
</dbReference>
<evidence type="ECO:0000313" key="10">
    <source>
        <dbReference type="EMBL" id="AZQ65530.1"/>
    </source>
</evidence>
<dbReference type="PRINTS" id="PR00702">
    <property type="entry name" value="ACRIFLAVINRP"/>
</dbReference>
<accession>A0A3Q9FVS0</accession>
<dbReference type="Gene3D" id="3.30.70.1430">
    <property type="entry name" value="Multidrug efflux transporter AcrB pore domain"/>
    <property type="match status" value="2"/>
</dbReference>
<feature type="transmembrane region" description="Helical" evidence="9">
    <location>
        <begin position="973"/>
        <end position="993"/>
    </location>
</feature>
<feature type="transmembrane region" description="Helical" evidence="9">
    <location>
        <begin position="436"/>
        <end position="456"/>
    </location>
</feature>
<dbReference type="InterPro" id="IPR027463">
    <property type="entry name" value="AcrB_DN_DC_subdom"/>
</dbReference>
<feature type="transmembrane region" description="Helical" evidence="9">
    <location>
        <begin position="538"/>
        <end position="556"/>
    </location>
</feature>
<feature type="transmembrane region" description="Helical" evidence="9">
    <location>
        <begin position="390"/>
        <end position="415"/>
    </location>
</feature>
<evidence type="ECO:0000256" key="6">
    <source>
        <dbReference type="ARBA" id="ARBA00022692"/>
    </source>
</evidence>
<evidence type="ECO:0000256" key="8">
    <source>
        <dbReference type="ARBA" id="ARBA00023136"/>
    </source>
</evidence>
<dbReference type="PANTHER" id="PTHR32063">
    <property type="match status" value="1"/>
</dbReference>
<feature type="transmembrane region" description="Helical" evidence="9">
    <location>
        <begin position="1005"/>
        <end position="1027"/>
    </location>
</feature>
<evidence type="ECO:0000256" key="9">
    <source>
        <dbReference type="SAM" id="Phobius"/>
    </source>
</evidence>
<dbReference type="OrthoDB" id="9758234at2"/>
<gene>
    <name evidence="10" type="ORF">EI427_25290</name>
</gene>
<dbReference type="Gene3D" id="1.20.1640.10">
    <property type="entry name" value="Multidrug efflux transporter AcrB transmembrane domain"/>
    <property type="match status" value="2"/>
</dbReference>
<dbReference type="SUPFAM" id="SSF82714">
    <property type="entry name" value="Multidrug efflux transporter AcrB TolC docking domain, DN and DC subdomains"/>
    <property type="match status" value="2"/>
</dbReference>
<proteinExistence type="inferred from homology"/>
<dbReference type="NCBIfam" id="TIGR00915">
    <property type="entry name" value="2A0602"/>
    <property type="match status" value="1"/>
</dbReference>
<feature type="transmembrane region" description="Helical" evidence="9">
    <location>
        <begin position="468"/>
        <end position="495"/>
    </location>
</feature>
<keyword evidence="5" id="KW-0997">Cell inner membrane</keyword>
<protein>
    <submittedName>
        <fullName evidence="10">Efflux RND transporter permease subunit</fullName>
    </submittedName>
</protein>
<dbReference type="EMBL" id="CP034563">
    <property type="protein sequence ID" value="AZQ65530.1"/>
    <property type="molecule type" value="Genomic_DNA"/>
</dbReference>
<dbReference type="SUPFAM" id="SSF82693">
    <property type="entry name" value="Multidrug efflux transporter AcrB pore domain, PN1, PN2, PC1 and PC2 subdomains"/>
    <property type="match status" value="4"/>
</dbReference>
<comment type="similarity">
    <text evidence="2">Belongs to the resistance-nodulation-cell division (RND) (TC 2.A.6) family.</text>
</comment>
<keyword evidence="6 9" id="KW-0812">Transmembrane</keyword>
<keyword evidence="11" id="KW-1185">Reference proteome</keyword>
<dbReference type="FunFam" id="1.20.1640.10:FF:000001">
    <property type="entry name" value="Efflux pump membrane transporter"/>
    <property type="match status" value="1"/>
</dbReference>
<dbReference type="Gene3D" id="3.30.2090.10">
    <property type="entry name" value="Multidrug efflux transporter AcrB TolC docking domain, DN and DC subdomains"/>
    <property type="match status" value="2"/>
</dbReference>
<evidence type="ECO:0000256" key="4">
    <source>
        <dbReference type="ARBA" id="ARBA00022475"/>
    </source>
</evidence>
<dbReference type="Pfam" id="PF00873">
    <property type="entry name" value="ACR_tran"/>
    <property type="match status" value="1"/>
</dbReference>